<name>A0AAJ0ED56_9PEZI</name>
<proteinExistence type="predicted"/>
<protein>
    <submittedName>
        <fullName evidence="2">Uncharacterized protein</fullName>
    </submittedName>
</protein>
<dbReference type="Proteomes" id="UP001243989">
    <property type="component" value="Unassembled WGS sequence"/>
</dbReference>
<evidence type="ECO:0000313" key="3">
    <source>
        <dbReference type="Proteomes" id="UP001243989"/>
    </source>
</evidence>
<dbReference type="AlphaFoldDB" id="A0AAJ0ED56"/>
<comment type="caution">
    <text evidence="2">The sequence shown here is derived from an EMBL/GenBank/DDBJ whole genome shotgun (WGS) entry which is preliminary data.</text>
</comment>
<gene>
    <name evidence="2" type="ORF">BDP81DRAFT_435653</name>
</gene>
<reference evidence="2" key="1">
    <citation type="submission" date="2021-06" db="EMBL/GenBank/DDBJ databases">
        <title>Comparative genomics, transcriptomics and evolutionary studies reveal genomic signatures of adaptation to plant cell wall in hemibiotrophic fungi.</title>
        <authorList>
            <consortium name="DOE Joint Genome Institute"/>
            <person name="Baroncelli R."/>
            <person name="Diaz J.F."/>
            <person name="Benocci T."/>
            <person name="Peng M."/>
            <person name="Battaglia E."/>
            <person name="Haridas S."/>
            <person name="Andreopoulos W."/>
            <person name="Labutti K."/>
            <person name="Pangilinan J."/>
            <person name="Floch G.L."/>
            <person name="Makela M.R."/>
            <person name="Henrissat B."/>
            <person name="Grigoriev I.V."/>
            <person name="Crouch J.A."/>
            <person name="De Vries R.P."/>
            <person name="Sukno S.A."/>
            <person name="Thon M.R."/>
        </authorList>
    </citation>
    <scope>NUCLEOTIDE SEQUENCE</scope>
    <source>
        <strain evidence="2">CBS 102054</strain>
    </source>
</reference>
<evidence type="ECO:0000313" key="2">
    <source>
        <dbReference type="EMBL" id="KAK1625368.1"/>
    </source>
</evidence>
<accession>A0AAJ0ED56</accession>
<organism evidence="2 3">
    <name type="scientific">Colletotrichum phormii</name>
    <dbReference type="NCBI Taxonomy" id="359342"/>
    <lineage>
        <taxon>Eukaryota</taxon>
        <taxon>Fungi</taxon>
        <taxon>Dikarya</taxon>
        <taxon>Ascomycota</taxon>
        <taxon>Pezizomycotina</taxon>
        <taxon>Sordariomycetes</taxon>
        <taxon>Hypocreomycetidae</taxon>
        <taxon>Glomerellales</taxon>
        <taxon>Glomerellaceae</taxon>
        <taxon>Colletotrichum</taxon>
        <taxon>Colletotrichum acutatum species complex</taxon>
    </lineage>
</organism>
<dbReference type="RefSeq" id="XP_060441363.1">
    <property type="nucleotide sequence ID" value="XM_060591072.1"/>
</dbReference>
<dbReference type="GeneID" id="85475934"/>
<dbReference type="EMBL" id="JAHMHQ010000020">
    <property type="protein sequence ID" value="KAK1625368.1"/>
    <property type="molecule type" value="Genomic_DNA"/>
</dbReference>
<keyword evidence="3" id="KW-1185">Reference proteome</keyword>
<sequence length="136" mass="15602">MASRIQQRIEENCKTIWGDYDYEIDYETDDNETFQYFVLRDYGSTFGSALAMTLLCHSEEAAYRELDRMLRIWAAQVRRGTPMTKEESLEIFGGPRGEFKRVLEVFWGASAASQAAVQSTESQRKQGNGKQAHVTE</sequence>
<feature type="region of interest" description="Disordered" evidence="1">
    <location>
        <begin position="117"/>
        <end position="136"/>
    </location>
</feature>
<evidence type="ECO:0000256" key="1">
    <source>
        <dbReference type="SAM" id="MobiDB-lite"/>
    </source>
</evidence>